<evidence type="ECO:0000313" key="2">
    <source>
        <dbReference type="Proteomes" id="UP000278422"/>
    </source>
</evidence>
<proteinExistence type="predicted"/>
<name>A0A3R8PL61_9CORY</name>
<sequence length="151" mass="16083">MVDTVTLPTDGVDAETTAGYMVHVTADGPGWMIEVPAVGRVTYAAHLRDVEPTAVDLIAIMTGSSPRDGEVTIVWPEDIRDGIAAIKEARLQARRAQRDAQNTVSDVVAQLKSAGQSYRDIGAVLGLSHQRVARLYADRKTAVDDAADAVA</sequence>
<dbReference type="EMBL" id="PQNQ01000012">
    <property type="protein sequence ID" value="RRQ04026.1"/>
    <property type="molecule type" value="Genomic_DNA"/>
</dbReference>
<reference evidence="1 2" key="1">
    <citation type="submission" date="2018-01" db="EMBL/GenBank/DDBJ databases">
        <title>Twenty Corynebacterium bovis Genomes.</title>
        <authorList>
            <person name="Gulvik C.A."/>
        </authorList>
    </citation>
    <scope>NUCLEOTIDE SEQUENCE [LARGE SCALE GENOMIC DNA]</scope>
    <source>
        <strain evidence="1 2">16-2004</strain>
    </source>
</reference>
<comment type="caution">
    <text evidence="1">The sequence shown here is derived from an EMBL/GenBank/DDBJ whole genome shotgun (WGS) entry which is preliminary data.</text>
</comment>
<dbReference type="Proteomes" id="UP000278422">
    <property type="component" value="Unassembled WGS sequence"/>
</dbReference>
<dbReference type="AlphaFoldDB" id="A0A3R8PL61"/>
<evidence type="ECO:0000313" key="1">
    <source>
        <dbReference type="EMBL" id="RRQ04026.1"/>
    </source>
</evidence>
<dbReference type="RefSeq" id="WP_125186971.1">
    <property type="nucleotide sequence ID" value="NZ_JBHYBN010000082.1"/>
</dbReference>
<organism evidence="1 2">
    <name type="scientific">Corynebacterium bovis</name>
    <dbReference type="NCBI Taxonomy" id="36808"/>
    <lineage>
        <taxon>Bacteria</taxon>
        <taxon>Bacillati</taxon>
        <taxon>Actinomycetota</taxon>
        <taxon>Actinomycetes</taxon>
        <taxon>Mycobacteriales</taxon>
        <taxon>Corynebacteriaceae</taxon>
        <taxon>Corynebacterium</taxon>
    </lineage>
</organism>
<accession>A0A3R8PL61</accession>
<keyword evidence="2" id="KW-1185">Reference proteome</keyword>
<gene>
    <name evidence="1" type="ORF">CXF42_05645</name>
</gene>
<protein>
    <submittedName>
        <fullName evidence="1">Uncharacterized protein</fullName>
    </submittedName>
</protein>